<evidence type="ECO:0000256" key="4">
    <source>
        <dbReference type="ARBA" id="ARBA00023163"/>
    </source>
</evidence>
<dbReference type="Gene3D" id="3.40.190.10">
    <property type="entry name" value="Periplasmic binding protein-like II"/>
    <property type="match status" value="2"/>
</dbReference>
<proteinExistence type="inferred from homology"/>
<evidence type="ECO:0000313" key="7">
    <source>
        <dbReference type="Proteomes" id="UP001589862"/>
    </source>
</evidence>
<dbReference type="SUPFAM" id="SSF46785">
    <property type="entry name" value="Winged helix' DNA-binding domain"/>
    <property type="match status" value="1"/>
</dbReference>
<reference evidence="6 7" key="1">
    <citation type="submission" date="2024-09" db="EMBL/GenBank/DDBJ databases">
        <authorList>
            <person name="Sun Q."/>
            <person name="Mori K."/>
        </authorList>
    </citation>
    <scope>NUCLEOTIDE SEQUENCE [LARGE SCALE GENOMIC DNA]</scope>
    <source>
        <strain evidence="6 7">NCAIM B.02604</strain>
    </source>
</reference>
<dbReference type="InterPro" id="IPR000847">
    <property type="entry name" value="LysR_HTH_N"/>
</dbReference>
<keyword evidence="2" id="KW-0805">Transcription regulation</keyword>
<dbReference type="Gene3D" id="1.10.10.10">
    <property type="entry name" value="Winged helix-like DNA-binding domain superfamily/Winged helix DNA-binding domain"/>
    <property type="match status" value="1"/>
</dbReference>
<dbReference type="InterPro" id="IPR036388">
    <property type="entry name" value="WH-like_DNA-bd_sf"/>
</dbReference>
<evidence type="ECO:0000256" key="3">
    <source>
        <dbReference type="ARBA" id="ARBA00023125"/>
    </source>
</evidence>
<dbReference type="PANTHER" id="PTHR30346:SF0">
    <property type="entry name" value="HCA OPERON TRANSCRIPTIONAL ACTIVATOR HCAR"/>
    <property type="match status" value="1"/>
</dbReference>
<evidence type="ECO:0000313" key="6">
    <source>
        <dbReference type="EMBL" id="MFC0582813.1"/>
    </source>
</evidence>
<gene>
    <name evidence="6" type="ORF">ACFFFR_10565</name>
</gene>
<dbReference type="Pfam" id="PF00126">
    <property type="entry name" value="HTH_1"/>
    <property type="match status" value="1"/>
</dbReference>
<dbReference type="PROSITE" id="PS50931">
    <property type="entry name" value="HTH_LYSR"/>
    <property type="match status" value="1"/>
</dbReference>
<dbReference type="Pfam" id="PF03466">
    <property type="entry name" value="LysR_substrate"/>
    <property type="match status" value="1"/>
</dbReference>
<dbReference type="Proteomes" id="UP001589862">
    <property type="component" value="Unassembled WGS sequence"/>
</dbReference>
<comment type="similarity">
    <text evidence="1">Belongs to the LysR transcriptional regulatory family.</text>
</comment>
<keyword evidence="4" id="KW-0804">Transcription</keyword>
<dbReference type="PANTHER" id="PTHR30346">
    <property type="entry name" value="TRANSCRIPTIONAL DUAL REGULATOR HCAR-RELATED"/>
    <property type="match status" value="1"/>
</dbReference>
<dbReference type="InterPro" id="IPR036390">
    <property type="entry name" value="WH_DNA-bd_sf"/>
</dbReference>
<keyword evidence="7" id="KW-1185">Reference proteome</keyword>
<evidence type="ECO:0000256" key="1">
    <source>
        <dbReference type="ARBA" id="ARBA00009437"/>
    </source>
</evidence>
<dbReference type="PRINTS" id="PR00039">
    <property type="entry name" value="HTHLYSR"/>
</dbReference>
<dbReference type="RefSeq" id="WP_377460271.1">
    <property type="nucleotide sequence ID" value="NZ_JBHLUB010000032.1"/>
</dbReference>
<accession>A0ABV6PD80</accession>
<organism evidence="6 7">
    <name type="scientific">Micrococcoides hystricis</name>
    <dbReference type="NCBI Taxonomy" id="1572761"/>
    <lineage>
        <taxon>Bacteria</taxon>
        <taxon>Bacillati</taxon>
        <taxon>Actinomycetota</taxon>
        <taxon>Actinomycetes</taxon>
        <taxon>Micrococcales</taxon>
        <taxon>Micrococcaceae</taxon>
        <taxon>Micrococcoides</taxon>
    </lineage>
</organism>
<evidence type="ECO:0000259" key="5">
    <source>
        <dbReference type="PROSITE" id="PS50931"/>
    </source>
</evidence>
<dbReference type="InterPro" id="IPR005119">
    <property type="entry name" value="LysR_subst-bd"/>
</dbReference>
<name>A0ABV6PD80_9MICC</name>
<dbReference type="SUPFAM" id="SSF53850">
    <property type="entry name" value="Periplasmic binding protein-like II"/>
    <property type="match status" value="1"/>
</dbReference>
<dbReference type="EMBL" id="JBHLUB010000032">
    <property type="protein sequence ID" value="MFC0582813.1"/>
    <property type="molecule type" value="Genomic_DNA"/>
</dbReference>
<comment type="caution">
    <text evidence="6">The sequence shown here is derived from an EMBL/GenBank/DDBJ whole genome shotgun (WGS) entry which is preliminary data.</text>
</comment>
<protein>
    <submittedName>
        <fullName evidence="6">LysR family transcriptional regulator</fullName>
    </submittedName>
</protein>
<evidence type="ECO:0000256" key="2">
    <source>
        <dbReference type="ARBA" id="ARBA00023015"/>
    </source>
</evidence>
<keyword evidence="3" id="KW-0238">DNA-binding</keyword>
<dbReference type="CDD" id="cd08414">
    <property type="entry name" value="PBP2_LTTR_aromatics_like"/>
    <property type="match status" value="1"/>
</dbReference>
<feature type="domain" description="HTH lysR-type" evidence="5">
    <location>
        <begin position="1"/>
        <end position="58"/>
    </location>
</feature>
<sequence>MELRWLEAFVVVAEELHFGNAAARLRVAQSPLSQTIRKLERTLGAELFHRSTRSVELTAAGHALLPHAREVLEQADIARRAVRASEGDIYGSLSIGFSGVLNHSSLPPLTRAVKQRYPALKLHLVGRIMTQEALHQLDSGQLDIAFVGLPVDERRVHARQLMLEPMGMVVPLDHPLAQAEHVRLEDFAQDQFITPPLGSGSNLNEVTMQACSAAGFYPKVAQEITDPYMILMLVAAGVGVAHMAEGLAAMVPPGAVFKHLDGEPVNMKHGLAWSKKPGSAARDAVLRLADELWPLSRANEVG</sequence>